<dbReference type="Proteomes" id="UP001167919">
    <property type="component" value="Unassembled WGS sequence"/>
</dbReference>
<protein>
    <submittedName>
        <fullName evidence="1">Uncharacterized protein</fullName>
    </submittedName>
</protein>
<dbReference type="RefSeq" id="WP_301710856.1">
    <property type="nucleotide sequence ID" value="NZ_SDWY01000001.1"/>
</dbReference>
<evidence type="ECO:0000313" key="1">
    <source>
        <dbReference type="EMBL" id="MDN6899559.1"/>
    </source>
</evidence>
<proteinExistence type="predicted"/>
<sequence length="176" mass="20049">MAGKQLNLNNIDEESSANNVTSFFTRTGKSQLSKFDKLVMFSGSSTDDLKSSIWSDMPKGGSSLNSAEDKALKRIDRSTELEIMVAAIQNIDPTFKKIFVSYYVSNNFHGMMWTDICQILGYERTQANLMMWRAKVSFAYSYAYHEELPIKTFLVPNVPNIVRTNPVQFPYTLRTN</sequence>
<name>A0AAJ1VN57_9LACO</name>
<dbReference type="EMBL" id="SDWY01000001">
    <property type="protein sequence ID" value="MDN6899559.1"/>
    <property type="molecule type" value="Genomic_DNA"/>
</dbReference>
<reference evidence="1" key="1">
    <citation type="submission" date="2019-01" db="EMBL/GenBank/DDBJ databases">
        <title>Oenococcus sicerae UCMA17102.</title>
        <authorList>
            <person name="Cousin F.J."/>
            <person name="Le Guellec R."/>
            <person name="Cretenet M."/>
        </authorList>
    </citation>
    <scope>NUCLEOTIDE SEQUENCE</scope>
    <source>
        <strain evidence="1">UCMA17102</strain>
    </source>
</reference>
<organism evidence="1 2">
    <name type="scientific">Oenococcus sicerae</name>
    <dbReference type="NCBI Taxonomy" id="2203724"/>
    <lineage>
        <taxon>Bacteria</taxon>
        <taxon>Bacillati</taxon>
        <taxon>Bacillota</taxon>
        <taxon>Bacilli</taxon>
        <taxon>Lactobacillales</taxon>
        <taxon>Lactobacillaceae</taxon>
        <taxon>Oenococcus</taxon>
    </lineage>
</organism>
<evidence type="ECO:0000313" key="2">
    <source>
        <dbReference type="Proteomes" id="UP001167919"/>
    </source>
</evidence>
<gene>
    <name evidence="1" type="ORF">EVC35_00865</name>
</gene>
<dbReference type="AlphaFoldDB" id="A0AAJ1VN57"/>
<accession>A0AAJ1VN57</accession>
<comment type="caution">
    <text evidence="1">The sequence shown here is derived from an EMBL/GenBank/DDBJ whole genome shotgun (WGS) entry which is preliminary data.</text>
</comment>